<reference evidence="11" key="1">
    <citation type="journal article" date="2010" name="Nature">
        <title>The Amphimedon queenslandica genome and the evolution of animal complexity.</title>
        <authorList>
            <person name="Srivastava M."/>
            <person name="Simakov O."/>
            <person name="Chapman J."/>
            <person name="Fahey B."/>
            <person name="Gauthier M.E."/>
            <person name="Mitros T."/>
            <person name="Richards G.S."/>
            <person name="Conaco C."/>
            <person name="Dacre M."/>
            <person name="Hellsten U."/>
            <person name="Larroux C."/>
            <person name="Putnam N.H."/>
            <person name="Stanke M."/>
            <person name="Adamska M."/>
            <person name="Darling A."/>
            <person name="Degnan S.M."/>
            <person name="Oakley T.H."/>
            <person name="Plachetzki D.C."/>
            <person name="Zhai Y."/>
            <person name="Adamski M."/>
            <person name="Calcino A."/>
            <person name="Cummins S.F."/>
            <person name="Goodstein D.M."/>
            <person name="Harris C."/>
            <person name="Jackson D.J."/>
            <person name="Leys S.P."/>
            <person name="Shu S."/>
            <person name="Woodcroft B.J."/>
            <person name="Vervoort M."/>
            <person name="Kosik K.S."/>
            <person name="Manning G."/>
            <person name="Degnan B.M."/>
            <person name="Rokhsar D.S."/>
        </authorList>
    </citation>
    <scope>NUCLEOTIDE SEQUENCE [LARGE SCALE GENOMIC DNA]</scope>
</reference>
<feature type="domain" description="DNA/RNA-binding" evidence="7">
    <location>
        <begin position="202"/>
        <end position="426"/>
    </location>
</feature>
<keyword evidence="11" id="KW-1185">Reference proteome</keyword>
<evidence type="ECO:0008006" key="12">
    <source>
        <dbReference type="Google" id="ProtNLM"/>
    </source>
</evidence>
<feature type="region of interest" description="Disordered" evidence="6">
    <location>
        <begin position="1"/>
        <end position="30"/>
    </location>
</feature>
<proteinExistence type="predicted"/>
<dbReference type="GO" id="GO:0005737">
    <property type="term" value="C:cytoplasm"/>
    <property type="evidence" value="ECO:0007669"/>
    <property type="project" value="UniProtKB-SubCell"/>
</dbReference>
<evidence type="ECO:0000256" key="2">
    <source>
        <dbReference type="ARBA" id="ARBA00004496"/>
    </source>
</evidence>
<feature type="compositionally biased region" description="Basic and acidic residues" evidence="6">
    <location>
        <begin position="486"/>
        <end position="529"/>
    </location>
</feature>
<dbReference type="PANTHER" id="PTHR15696:SF7">
    <property type="entry name" value="NONSENSE-MEDIATED MRNA DECAY FACTOR"/>
    <property type="match status" value="1"/>
</dbReference>
<sequence length="1090" mass="122970">MSVHKHSSIRQSSLKARRPPATGNQVEYRDEEKGKDSYRYAFAYAEKIERHVRHASSLSDVFQPEIVTLRAKLQKKCQEVLFLSCSKRRKAEELLWKHVVYGVISQCKQHREILNPSHPCHNLYNSHLINATVYYQQLLQDLQDHYNIHITRMSPHQLEEMETSDRELIDGLWLKEATQRCFIYLGDIARYQVELGFSPEHAVAFYQQAIVLDSGNGAPYNQLAALSESQNNYFDAIFYYLRSMTAPKPFPGVERNFDRLIRKNYSHLSKLESSKETIMEQQLPQFKKELLLCRFLQLQDMFISSTRPSGEKGQSAAPASLPVGSSDPLESLSVSELCSVVSSLFEECLDFDLQLYTEECPAIASKKLGKLADSPGSNPSPPVLDDGTLLKFCSLSFLPAYNLRLKGSSDTLLACAFAFSVLSNLLLSSYKKLLCLTIEVAKLNTKGPSASLPDYHELLESNDVSIVKLLQENSKEISLEGGIPGLRRDKDPRSDQLYKSLADNDHPSHLTSDLSRKRDVETDKREARVGTKKPLKKRQVDRRRRRRRGRGERDSDSNSSSTDDNDSDHIQSYPDSDSDSDTSISLIEDIGICDKKNKQKLRNIDVIDSLSESDSADSDRDIKPRPPPEPRPVLKAETRPKTPPSKGRTRRQFNLAATFSLAPQGRAAPSQPSGFHVTSTEDKTLSEDISQLQMKTDHELAVQLACALLDGEPTISSIKVMMDWLLSYPVVIATYGKSCNDTIWSRLADLLNFIPSLKTLHSSGLVSDSCLSSFSCSDWTQATPLPEDKTLRGFSPLLRTHQSIDFSISDSSPSNVPQVVNRIKCFIKFGHFIATSKSVPLFEYDSVNDLFIGPAQRKREEAQAELMRKEKFETEAKSNRSKLMKLMAQQRLKAEVKSLSEASAKTQGILFTPYLLPDAQTLCHNLHLVKKLMKTQNFVIIIAKSVIESLDLLKKEKSNFAAREAIKFLETEFQEGNKFLKAQNISETADPHRKRSRNQDINVWLFDGLIDCALYYNTDPSTTTTGLSTLLIDKHLYDRAFEGKRGGSSSRETDSVLDEKASLLMTASQNGIEISTILNLYKRWQRNGQK</sequence>
<reference evidence="10" key="2">
    <citation type="submission" date="2017-05" db="UniProtKB">
        <authorList>
            <consortium name="EnsemblMetazoa"/>
        </authorList>
    </citation>
    <scope>IDENTIFICATION</scope>
</reference>
<dbReference type="InterPro" id="IPR018834">
    <property type="entry name" value="DNA/RNA-bd_Est1-type"/>
</dbReference>
<keyword evidence="5" id="KW-0539">Nucleus</keyword>
<name>A0A1X7UPR2_AMPQE</name>
<keyword evidence="3" id="KW-0963">Cytoplasm</keyword>
<dbReference type="InterPro" id="IPR019458">
    <property type="entry name" value="Est1-like_N"/>
</dbReference>
<evidence type="ECO:0000256" key="5">
    <source>
        <dbReference type="ARBA" id="ARBA00023242"/>
    </source>
</evidence>
<dbReference type="Pfam" id="PF10374">
    <property type="entry name" value="EST1"/>
    <property type="match status" value="1"/>
</dbReference>
<dbReference type="Gene3D" id="1.25.40.10">
    <property type="entry name" value="Tetratricopeptide repeat domain"/>
    <property type="match status" value="1"/>
</dbReference>
<evidence type="ECO:0000313" key="10">
    <source>
        <dbReference type="EnsemblMetazoa" id="Aqu2.1.29402_001"/>
    </source>
</evidence>
<evidence type="ECO:0000259" key="9">
    <source>
        <dbReference type="Pfam" id="PF13638"/>
    </source>
</evidence>
<feature type="region of interest" description="Disordered" evidence="6">
    <location>
        <begin position="306"/>
        <end position="325"/>
    </location>
</feature>
<feature type="compositionally biased region" description="Basic residues" evidence="6">
    <location>
        <begin position="530"/>
        <end position="550"/>
    </location>
</feature>
<feature type="region of interest" description="Disordered" evidence="6">
    <location>
        <begin position="611"/>
        <end position="682"/>
    </location>
</feature>
<dbReference type="PANTHER" id="PTHR15696">
    <property type="entry name" value="SMG-7 SUPPRESSOR WITH MORPHOLOGICAL EFFECT ON GENITALIA PROTEIN 7"/>
    <property type="match status" value="1"/>
</dbReference>
<evidence type="ECO:0000256" key="4">
    <source>
        <dbReference type="ARBA" id="ARBA00023161"/>
    </source>
</evidence>
<dbReference type="KEGG" id="aqu:105313034"/>
<dbReference type="eggNOG" id="KOG2162">
    <property type="taxonomic scope" value="Eukaryota"/>
</dbReference>
<comment type="subcellular location">
    <subcellularLocation>
        <location evidence="2">Cytoplasm</location>
    </subcellularLocation>
    <subcellularLocation>
        <location evidence="1">Nucleus</location>
    </subcellularLocation>
</comment>
<dbReference type="AlphaFoldDB" id="A0A1X7UPR2"/>
<gene>
    <name evidence="10" type="primary">105313034</name>
</gene>
<dbReference type="GO" id="GO:0070034">
    <property type="term" value="F:telomerase RNA binding"/>
    <property type="evidence" value="ECO:0007669"/>
    <property type="project" value="TreeGrafter"/>
</dbReference>
<dbReference type="EnsemblMetazoa" id="Aqu2.1.29402_001">
    <property type="protein sequence ID" value="Aqu2.1.29402_001"/>
    <property type="gene ID" value="Aqu2.1.29402"/>
</dbReference>
<dbReference type="Gene3D" id="3.40.50.1010">
    <property type="entry name" value="5'-nuclease"/>
    <property type="match status" value="1"/>
</dbReference>
<evidence type="ECO:0000256" key="6">
    <source>
        <dbReference type="SAM" id="MobiDB-lite"/>
    </source>
</evidence>
<feature type="region of interest" description="Disordered" evidence="6">
    <location>
        <begin position="480"/>
        <end position="582"/>
    </location>
</feature>
<protein>
    <recommendedName>
        <fullName evidence="12">PIN domain-containing protein</fullName>
    </recommendedName>
</protein>
<dbReference type="OrthoDB" id="5920073at2759"/>
<evidence type="ECO:0000259" key="8">
    <source>
        <dbReference type="Pfam" id="PF10374"/>
    </source>
</evidence>
<evidence type="ECO:0000256" key="1">
    <source>
        <dbReference type="ARBA" id="ARBA00004123"/>
    </source>
</evidence>
<dbReference type="GO" id="GO:0000184">
    <property type="term" value="P:nuclear-transcribed mRNA catabolic process, nonsense-mediated decay"/>
    <property type="evidence" value="ECO:0007669"/>
    <property type="project" value="UniProtKB-KW"/>
</dbReference>
<dbReference type="InParanoid" id="A0A1X7UPR2"/>
<dbReference type="Pfam" id="PF10373">
    <property type="entry name" value="EST1_DNA_bind"/>
    <property type="match status" value="1"/>
</dbReference>
<accession>A0A1X7UPR2</accession>
<dbReference type="SUPFAM" id="SSF48452">
    <property type="entry name" value="TPR-like"/>
    <property type="match status" value="1"/>
</dbReference>
<dbReference type="InterPro" id="IPR045153">
    <property type="entry name" value="Est1/Ebs1-like"/>
</dbReference>
<dbReference type="Proteomes" id="UP000007879">
    <property type="component" value="Unassembled WGS sequence"/>
</dbReference>
<dbReference type="InterPro" id="IPR002716">
    <property type="entry name" value="PIN_dom"/>
</dbReference>
<dbReference type="GO" id="GO:0042162">
    <property type="term" value="F:telomeric DNA binding"/>
    <property type="evidence" value="ECO:0007669"/>
    <property type="project" value="TreeGrafter"/>
</dbReference>
<feature type="compositionally biased region" description="Basic and acidic residues" evidence="6">
    <location>
        <begin position="617"/>
        <end position="640"/>
    </location>
</feature>
<organism evidence="10">
    <name type="scientific">Amphimedon queenslandica</name>
    <name type="common">Sponge</name>
    <dbReference type="NCBI Taxonomy" id="400682"/>
    <lineage>
        <taxon>Eukaryota</taxon>
        <taxon>Metazoa</taxon>
        <taxon>Porifera</taxon>
        <taxon>Demospongiae</taxon>
        <taxon>Heteroscleromorpha</taxon>
        <taxon>Haplosclerida</taxon>
        <taxon>Niphatidae</taxon>
        <taxon>Amphimedon</taxon>
    </lineage>
</organism>
<feature type="domain" description="Telomerase activating protein Est1-like N-terminal" evidence="8">
    <location>
        <begin position="90"/>
        <end position="194"/>
    </location>
</feature>
<evidence type="ECO:0000313" key="11">
    <source>
        <dbReference type="Proteomes" id="UP000007879"/>
    </source>
</evidence>
<dbReference type="STRING" id="400682.A0A1X7UPR2"/>
<feature type="domain" description="PIN" evidence="9">
    <location>
        <begin position="917"/>
        <end position="1000"/>
    </location>
</feature>
<dbReference type="Pfam" id="PF13638">
    <property type="entry name" value="PIN_4"/>
    <property type="match status" value="1"/>
</dbReference>
<evidence type="ECO:0000259" key="7">
    <source>
        <dbReference type="Pfam" id="PF10373"/>
    </source>
</evidence>
<dbReference type="EnsemblMetazoa" id="XM_019997598.1">
    <property type="protein sequence ID" value="XP_019853157.1"/>
    <property type="gene ID" value="LOC105313034"/>
</dbReference>
<evidence type="ECO:0000256" key="3">
    <source>
        <dbReference type="ARBA" id="ARBA00022490"/>
    </source>
</evidence>
<dbReference type="GO" id="GO:0005697">
    <property type="term" value="C:telomerase holoenzyme complex"/>
    <property type="evidence" value="ECO:0007669"/>
    <property type="project" value="TreeGrafter"/>
</dbReference>
<dbReference type="InterPro" id="IPR011990">
    <property type="entry name" value="TPR-like_helical_dom_sf"/>
</dbReference>
<keyword evidence="4" id="KW-0866">Nonsense-mediated mRNA decay</keyword>